<dbReference type="Pfam" id="PF01243">
    <property type="entry name" value="PNPOx_N"/>
    <property type="match status" value="1"/>
</dbReference>
<accession>A0A381Z525</accession>
<evidence type="ECO:0000313" key="2">
    <source>
        <dbReference type="EMBL" id="SVA83893.1"/>
    </source>
</evidence>
<gene>
    <name evidence="2" type="ORF">METZ01_LOCUS136747</name>
</gene>
<dbReference type="EMBL" id="UINC01019839">
    <property type="protein sequence ID" value="SVA83893.1"/>
    <property type="molecule type" value="Genomic_DNA"/>
</dbReference>
<dbReference type="AlphaFoldDB" id="A0A381Z525"/>
<protein>
    <recommendedName>
        <fullName evidence="1">Pyridoxamine 5'-phosphate oxidase N-terminal domain-containing protein</fullName>
    </recommendedName>
</protein>
<dbReference type="PANTHER" id="PTHR40660">
    <property type="entry name" value="5'-PHOSPHATE OXIDASE PUTATIVE DOMAIN-CONTAINING PROTEIN-RELATED"/>
    <property type="match status" value="1"/>
</dbReference>
<proteinExistence type="predicted"/>
<dbReference type="Gene3D" id="2.30.110.10">
    <property type="entry name" value="Electron Transport, Fmn-binding Protein, Chain A"/>
    <property type="match status" value="1"/>
</dbReference>
<evidence type="ECO:0000259" key="1">
    <source>
        <dbReference type="Pfam" id="PF01243"/>
    </source>
</evidence>
<dbReference type="PANTHER" id="PTHR40660:SF1">
    <property type="entry name" value="5'-PHOSPHATE OXIDASE PUTATIVE DOMAIN-CONTAINING PROTEIN-RELATED"/>
    <property type="match status" value="1"/>
</dbReference>
<dbReference type="InterPro" id="IPR011576">
    <property type="entry name" value="Pyridox_Oxase_N"/>
</dbReference>
<name>A0A381Z525_9ZZZZ</name>
<dbReference type="InterPro" id="IPR012349">
    <property type="entry name" value="Split_barrel_FMN-bd"/>
</dbReference>
<sequence>MLTDEIRTLIENHSAGMVATVNSDGTPSVSPKATFLILPDGLLAFSNIRSPNTIKNIKERSAIEVCFIDVVIRKSARITGKAKYLEKSDADPNLIAKFEQTYGDYLDVMSGFVLIDVKKAELILSPAYDLGLTEGELRDENMNKLNNIYPDQIS</sequence>
<reference evidence="2" key="1">
    <citation type="submission" date="2018-05" db="EMBL/GenBank/DDBJ databases">
        <authorList>
            <person name="Lanie J.A."/>
            <person name="Ng W.-L."/>
            <person name="Kazmierczak K.M."/>
            <person name="Andrzejewski T.M."/>
            <person name="Davidsen T.M."/>
            <person name="Wayne K.J."/>
            <person name="Tettelin H."/>
            <person name="Glass J.I."/>
            <person name="Rusch D."/>
            <person name="Podicherti R."/>
            <person name="Tsui H.-C.T."/>
            <person name="Winkler M.E."/>
        </authorList>
    </citation>
    <scope>NUCLEOTIDE SEQUENCE</scope>
</reference>
<organism evidence="2">
    <name type="scientific">marine metagenome</name>
    <dbReference type="NCBI Taxonomy" id="408172"/>
    <lineage>
        <taxon>unclassified sequences</taxon>
        <taxon>metagenomes</taxon>
        <taxon>ecological metagenomes</taxon>
    </lineage>
</organism>
<feature type="domain" description="Pyridoxamine 5'-phosphate oxidase N-terminal" evidence="1">
    <location>
        <begin position="2"/>
        <end position="111"/>
    </location>
</feature>
<dbReference type="SUPFAM" id="SSF50475">
    <property type="entry name" value="FMN-binding split barrel"/>
    <property type="match status" value="1"/>
</dbReference>